<keyword evidence="3" id="KW-1015">Disulfide bond</keyword>
<dbReference type="Gene3D" id="2.60.40.760">
    <property type="entry name" value="Expansin, cellulose-binding-like domain"/>
    <property type="match status" value="1"/>
</dbReference>
<dbReference type="InterPro" id="IPR036749">
    <property type="entry name" value="Expansin_CBD_sf"/>
</dbReference>
<keyword evidence="2 4" id="KW-0732">Signal</keyword>
<accession>A0ABQ0DQ63</accession>
<name>A0ABQ0DQ63_9EUKA</name>
<protein>
    <recommendedName>
        <fullName evidence="5">Expansin-like EG45 domain-containing protein</fullName>
    </recommendedName>
</protein>
<feature type="signal peptide" evidence="4">
    <location>
        <begin position="1"/>
        <end position="20"/>
    </location>
</feature>
<dbReference type="InterPro" id="IPR036908">
    <property type="entry name" value="RlpA-like_sf"/>
</dbReference>
<evidence type="ECO:0000313" key="6">
    <source>
        <dbReference type="EMBL" id="GAB1224981.1"/>
    </source>
</evidence>
<dbReference type="SMART" id="SM00837">
    <property type="entry name" value="DPBB_1"/>
    <property type="match status" value="1"/>
</dbReference>
<feature type="chain" id="PRO_5045275749" description="Expansin-like EG45 domain-containing protein" evidence="4">
    <location>
        <begin position="21"/>
        <end position="439"/>
    </location>
</feature>
<dbReference type="SUPFAM" id="SSF50685">
    <property type="entry name" value="Barwin-like endoglucanases"/>
    <property type="match status" value="1"/>
</dbReference>
<dbReference type="PANTHER" id="PTHR31836">
    <property type="match status" value="1"/>
</dbReference>
<dbReference type="PROSITE" id="PS50842">
    <property type="entry name" value="EXPANSIN_EG45"/>
    <property type="match status" value="1"/>
</dbReference>
<dbReference type="Gene3D" id="2.40.40.10">
    <property type="entry name" value="RlpA-like domain"/>
    <property type="match status" value="1"/>
</dbReference>
<dbReference type="InterPro" id="IPR008979">
    <property type="entry name" value="Galactose-bd-like_sf"/>
</dbReference>
<dbReference type="Gene3D" id="2.60.120.260">
    <property type="entry name" value="Galactose-binding domain-like"/>
    <property type="match status" value="1"/>
</dbReference>
<evidence type="ECO:0000259" key="5">
    <source>
        <dbReference type="PROSITE" id="PS50842"/>
    </source>
</evidence>
<dbReference type="InterPro" id="IPR007112">
    <property type="entry name" value="Expansin/allergen_DPBB_dom"/>
</dbReference>
<feature type="domain" description="Expansin-like EG45" evidence="5">
    <location>
        <begin position="30"/>
        <end position="133"/>
    </location>
</feature>
<proteinExistence type="inferred from homology"/>
<reference evidence="6 7" key="1">
    <citation type="journal article" date="2019" name="PLoS Negl. Trop. Dis.">
        <title>Whole genome sequencing of Entamoeba nuttalli reveals mammalian host-related molecular signatures and a novel octapeptide-repeat surface protein.</title>
        <authorList>
            <person name="Tanaka M."/>
            <person name="Makiuchi T."/>
            <person name="Komiyama T."/>
            <person name="Shiina T."/>
            <person name="Osaki K."/>
            <person name="Tachibana H."/>
        </authorList>
    </citation>
    <scope>NUCLEOTIDE SEQUENCE [LARGE SCALE GENOMIC DNA]</scope>
    <source>
        <strain evidence="6 7">P19-061405</strain>
    </source>
</reference>
<evidence type="ECO:0000313" key="7">
    <source>
        <dbReference type="Proteomes" id="UP001628156"/>
    </source>
</evidence>
<dbReference type="EMBL" id="BAAFRS010000230">
    <property type="protein sequence ID" value="GAB1224981.1"/>
    <property type="molecule type" value="Genomic_DNA"/>
</dbReference>
<evidence type="ECO:0000256" key="4">
    <source>
        <dbReference type="SAM" id="SignalP"/>
    </source>
</evidence>
<dbReference type="SUPFAM" id="SSF49785">
    <property type="entry name" value="Galactose-binding domain-like"/>
    <property type="match status" value="1"/>
</dbReference>
<evidence type="ECO:0000256" key="2">
    <source>
        <dbReference type="ARBA" id="ARBA00022729"/>
    </source>
</evidence>
<keyword evidence="7" id="KW-1185">Reference proteome</keyword>
<evidence type="ECO:0000256" key="3">
    <source>
        <dbReference type="ARBA" id="ARBA00023157"/>
    </source>
</evidence>
<gene>
    <name evidence="6" type="ORF">ENUP19_0230G0005</name>
</gene>
<comment type="caution">
    <text evidence="6">The sequence shown here is derived from an EMBL/GenBank/DDBJ whole genome shotgun (WGS) entry which is preliminary data.</text>
</comment>
<dbReference type="Proteomes" id="UP001628156">
    <property type="component" value="Unassembled WGS sequence"/>
</dbReference>
<comment type="similarity">
    <text evidence="1">Belongs to the expansin family. Expansin A subfamily.</text>
</comment>
<dbReference type="PANTHER" id="PTHR31836:SF21">
    <property type="entry name" value="EXPANSIN-LIKE PROTEIN 7"/>
    <property type="match status" value="1"/>
</dbReference>
<dbReference type="CDD" id="cd22271">
    <property type="entry name" value="DPBB_EXP_N-like"/>
    <property type="match status" value="1"/>
</dbReference>
<evidence type="ECO:0000256" key="1">
    <source>
        <dbReference type="ARBA" id="ARBA00005392"/>
    </source>
</evidence>
<organism evidence="6 7">
    <name type="scientific">Entamoeba nuttalli</name>
    <dbReference type="NCBI Taxonomy" id="412467"/>
    <lineage>
        <taxon>Eukaryota</taxon>
        <taxon>Amoebozoa</taxon>
        <taxon>Evosea</taxon>
        <taxon>Archamoebae</taxon>
        <taxon>Mastigamoebida</taxon>
        <taxon>Entamoebidae</taxon>
        <taxon>Entamoeba</taxon>
    </lineage>
</organism>
<sequence>MLIVLFIAYSFGNLTPLSECKTADITYYEGYGADSVACHLGTDNLDTMFRAAPNEAFYLSSQQCGICYEAVGEKGSIRFMVTDLCPANGNSDWCASDKTHFDLAANAFPKICEKDTGHCDITYRMVACDITGNVKLLTKEGVSEYWLGFYVRNYIIGLKGVKISFGSTCQELTRTSDNSWAYQANGNPITTPITITLTSIAGDTATIIMNDIISNKIYEGNNQFNIPDNTFFEPTTLTKTNKPSSSLECCPLPSFDIIFTDSFHSFWTYTNKNSVTIVQNNAHSGNAALKASLSAWGSFQILANSHTVLVDIYDSVEFYIKSSTNAEFWFWASGKTDASAKTITTTTEWQKVSFKMTEIGNDGTTFGGIEFQSKTNGNIDFYLDDIKLVLKEGSCNQMCSDHTPSNCPTIIPDNNDNDNHNGSAVLAIVILSIIITSII</sequence>
<dbReference type="InterPro" id="IPR051477">
    <property type="entry name" value="Expansin_CellWall"/>
</dbReference>